<evidence type="ECO:0000313" key="2">
    <source>
        <dbReference type="Proteomes" id="UP000323176"/>
    </source>
</evidence>
<sequence>MKLPVDYSLGGFELKKFEWDTTNVNVVVNIKNNAPIKMILEDFECNLINSRNEKFAYCVSENISIKSRSSSSVNINVVFYNKETSNLISDFFNFKKSKFKIYIVNGKLKLFAIFPITINLSNKTRTYNILDILKLLMK</sequence>
<dbReference type="OrthoDB" id="308138at2"/>
<evidence type="ECO:0000313" key="1">
    <source>
        <dbReference type="EMBL" id="TXJ37342.1"/>
    </source>
</evidence>
<proteinExistence type="predicted"/>
<dbReference type="EMBL" id="SAXY01000064">
    <property type="protein sequence ID" value="TXJ37342.1"/>
    <property type="molecule type" value="Genomic_DNA"/>
</dbReference>
<organism evidence="1 2">
    <name type="scientific">Brachyspira pilosicoli</name>
    <name type="common">Serpulina pilosicoli</name>
    <dbReference type="NCBI Taxonomy" id="52584"/>
    <lineage>
        <taxon>Bacteria</taxon>
        <taxon>Pseudomonadati</taxon>
        <taxon>Spirochaetota</taxon>
        <taxon>Spirochaetia</taxon>
        <taxon>Brachyspirales</taxon>
        <taxon>Brachyspiraceae</taxon>
        <taxon>Brachyspira</taxon>
    </lineage>
</organism>
<dbReference type="Gene3D" id="2.60.40.1820">
    <property type="match status" value="1"/>
</dbReference>
<dbReference type="Proteomes" id="UP000323176">
    <property type="component" value="Unassembled WGS sequence"/>
</dbReference>
<name>A0A5C8EKS9_BRAPL</name>
<comment type="caution">
    <text evidence="1">The sequence shown here is derived from an EMBL/GenBank/DDBJ whole genome shotgun (WGS) entry which is preliminary data.</text>
</comment>
<gene>
    <name evidence="1" type="ORF">EPJ72_10865</name>
</gene>
<dbReference type="AlphaFoldDB" id="A0A5C8EKS9"/>
<reference evidence="1 2" key="1">
    <citation type="journal article" date="1992" name="Lakartidningen">
        <title>[Penicillin V and not amoxicillin is the first choice preparation in acute otitis].</title>
        <authorList>
            <person name="Kamme C."/>
            <person name="Lundgren K."/>
            <person name="Prellner K."/>
        </authorList>
    </citation>
    <scope>NUCLEOTIDE SEQUENCE [LARGE SCALE GENOMIC DNA]</scope>
    <source>
        <strain evidence="1 2">PC5538III-hc</strain>
    </source>
</reference>
<accession>A0A5C8EKS9</accession>
<protein>
    <submittedName>
        <fullName evidence="1">Uncharacterized protein</fullName>
    </submittedName>
</protein>